<dbReference type="Proteomes" id="UP000710432">
    <property type="component" value="Unassembled WGS sequence"/>
</dbReference>
<comment type="caution">
    <text evidence="1">The sequence shown here is derived from an EMBL/GenBank/DDBJ whole genome shotgun (WGS) entry which is preliminary data.</text>
</comment>
<organism evidence="1 2">
    <name type="scientific">Microtus ochrogaster</name>
    <name type="common">Prairie vole</name>
    <dbReference type="NCBI Taxonomy" id="79684"/>
    <lineage>
        <taxon>Eukaryota</taxon>
        <taxon>Metazoa</taxon>
        <taxon>Chordata</taxon>
        <taxon>Craniata</taxon>
        <taxon>Vertebrata</taxon>
        <taxon>Euteleostomi</taxon>
        <taxon>Mammalia</taxon>
        <taxon>Eutheria</taxon>
        <taxon>Euarchontoglires</taxon>
        <taxon>Glires</taxon>
        <taxon>Rodentia</taxon>
        <taxon>Myomorpha</taxon>
        <taxon>Muroidea</taxon>
        <taxon>Cricetidae</taxon>
        <taxon>Arvicolinae</taxon>
        <taxon>Microtus</taxon>
    </lineage>
</organism>
<sequence length="132" mass="14844">MSHSQARPELPPLPVSANEEPSELYETVMSHSFYPPLMQRTSWTLAVPFKEQDCHRGPSDSIGNNYSLTARDMKLKDLLKVYQPVTINVPRDKTSQGVPGTCNQYAISCAGWGFEMKLLLLGFYPGYALCWT</sequence>
<accession>A0A8J6KJX8</accession>
<reference evidence="1" key="1">
    <citation type="submission" date="2020-03" db="EMBL/GenBank/DDBJ databases">
        <title>Studies in the Genomics of Life Span.</title>
        <authorList>
            <person name="Glass D."/>
        </authorList>
    </citation>
    <scope>NUCLEOTIDE SEQUENCE</scope>
    <source>
        <strain evidence="1">LTLLF</strain>
        <tissue evidence="1">Muscle</tissue>
    </source>
</reference>
<gene>
    <name evidence="1" type="ORF">LTLLF_194260</name>
</gene>
<dbReference type="EMBL" id="JAATJU010026287">
    <property type="protein sequence ID" value="KAH0501966.1"/>
    <property type="molecule type" value="Genomic_DNA"/>
</dbReference>
<evidence type="ECO:0000313" key="1">
    <source>
        <dbReference type="EMBL" id="KAH0501966.1"/>
    </source>
</evidence>
<name>A0A8J6KJX8_MICOH</name>
<dbReference type="AlphaFoldDB" id="A0A8J6KJX8"/>
<protein>
    <submittedName>
        <fullName evidence="1">Dynein heavy chain 3, axonemal</fullName>
    </submittedName>
</protein>
<proteinExistence type="predicted"/>
<evidence type="ECO:0000313" key="2">
    <source>
        <dbReference type="Proteomes" id="UP000710432"/>
    </source>
</evidence>